<feature type="region of interest" description="Disordered" evidence="1">
    <location>
        <begin position="77"/>
        <end position="106"/>
    </location>
</feature>
<organism evidence="3 4">
    <name type="scientific">Phaseolus vulgaris</name>
    <name type="common">Kidney bean</name>
    <name type="synonym">French bean</name>
    <dbReference type="NCBI Taxonomy" id="3885"/>
    <lineage>
        <taxon>Eukaryota</taxon>
        <taxon>Viridiplantae</taxon>
        <taxon>Streptophyta</taxon>
        <taxon>Embryophyta</taxon>
        <taxon>Tracheophyta</taxon>
        <taxon>Spermatophyta</taxon>
        <taxon>Magnoliopsida</taxon>
        <taxon>eudicotyledons</taxon>
        <taxon>Gunneridae</taxon>
        <taxon>Pentapetalae</taxon>
        <taxon>rosids</taxon>
        <taxon>fabids</taxon>
        <taxon>Fabales</taxon>
        <taxon>Fabaceae</taxon>
        <taxon>Papilionoideae</taxon>
        <taxon>50 kb inversion clade</taxon>
        <taxon>NPAAA clade</taxon>
        <taxon>indigoferoid/millettioid clade</taxon>
        <taxon>Phaseoleae</taxon>
        <taxon>Phaseolus</taxon>
    </lineage>
</organism>
<gene>
    <name evidence="3" type="ORF">PHAVU_008G142800g</name>
</gene>
<dbReference type="EMBL" id="CM002295">
    <property type="protein sequence ID" value="ESW12789.1"/>
    <property type="molecule type" value="Genomic_DNA"/>
</dbReference>
<feature type="transmembrane region" description="Helical" evidence="2">
    <location>
        <begin position="12"/>
        <end position="38"/>
    </location>
</feature>
<name>V7B4Q8_PHAVU</name>
<proteinExistence type="predicted"/>
<dbReference type="OrthoDB" id="10310430at2759"/>
<sequence>MKAWRSRRLEDSSFAVFACIYIYFPDIASSHIALSNFASDKNQTSKQMRPLKIGLVFGLGAMFGVLVGRSSKPFQCHRTAHHGPSSCHRQPPTKAAPQEDLPAANN</sequence>
<reference evidence="4" key="1">
    <citation type="journal article" date="2014" name="Nat. Genet.">
        <title>A reference genome for common bean and genome-wide analysis of dual domestications.</title>
        <authorList>
            <person name="Schmutz J."/>
            <person name="McClean P.E."/>
            <person name="Mamidi S."/>
            <person name="Wu G.A."/>
            <person name="Cannon S.B."/>
            <person name="Grimwood J."/>
            <person name="Jenkins J."/>
            <person name="Shu S."/>
            <person name="Song Q."/>
            <person name="Chavarro C."/>
            <person name="Torres-Torres M."/>
            <person name="Geffroy V."/>
            <person name="Moghaddam S.M."/>
            <person name="Gao D."/>
            <person name="Abernathy B."/>
            <person name="Barry K."/>
            <person name="Blair M."/>
            <person name="Brick M.A."/>
            <person name="Chovatia M."/>
            <person name="Gepts P."/>
            <person name="Goodstein D.M."/>
            <person name="Gonzales M."/>
            <person name="Hellsten U."/>
            <person name="Hyten D.L."/>
            <person name="Jia G."/>
            <person name="Kelly J.D."/>
            <person name="Kudrna D."/>
            <person name="Lee R."/>
            <person name="Richard M.M."/>
            <person name="Miklas P.N."/>
            <person name="Osorno J.M."/>
            <person name="Rodrigues J."/>
            <person name="Thareau V."/>
            <person name="Urrea C.A."/>
            <person name="Wang M."/>
            <person name="Yu Y."/>
            <person name="Zhang M."/>
            <person name="Wing R.A."/>
            <person name="Cregan P.B."/>
            <person name="Rokhsar D.S."/>
            <person name="Jackson S.A."/>
        </authorList>
    </citation>
    <scope>NUCLEOTIDE SEQUENCE [LARGE SCALE GENOMIC DNA]</scope>
    <source>
        <strain evidence="4">cv. G19833</strain>
    </source>
</reference>
<evidence type="ECO:0000313" key="3">
    <source>
        <dbReference type="EMBL" id="ESW12789.1"/>
    </source>
</evidence>
<dbReference type="Gramene" id="ESW12789">
    <property type="protein sequence ID" value="ESW12789"/>
    <property type="gene ID" value="PHAVU_008G142800g"/>
</dbReference>
<keyword evidence="2" id="KW-0472">Membrane</keyword>
<dbReference type="Proteomes" id="UP000000226">
    <property type="component" value="Chromosome 8"/>
</dbReference>
<evidence type="ECO:0000256" key="2">
    <source>
        <dbReference type="SAM" id="Phobius"/>
    </source>
</evidence>
<feature type="transmembrane region" description="Helical" evidence="2">
    <location>
        <begin position="50"/>
        <end position="68"/>
    </location>
</feature>
<keyword evidence="2" id="KW-0812">Transmembrane</keyword>
<dbReference type="AlphaFoldDB" id="V7B4Q8"/>
<accession>V7B4Q8</accession>
<protein>
    <submittedName>
        <fullName evidence="3">Uncharacterized protein</fullName>
    </submittedName>
</protein>
<evidence type="ECO:0000256" key="1">
    <source>
        <dbReference type="SAM" id="MobiDB-lite"/>
    </source>
</evidence>
<keyword evidence="4" id="KW-1185">Reference proteome</keyword>
<keyword evidence="2" id="KW-1133">Transmembrane helix</keyword>
<evidence type="ECO:0000313" key="4">
    <source>
        <dbReference type="Proteomes" id="UP000000226"/>
    </source>
</evidence>